<dbReference type="GO" id="GO:0005739">
    <property type="term" value="C:mitochondrion"/>
    <property type="evidence" value="ECO:0007669"/>
    <property type="project" value="TreeGrafter"/>
</dbReference>
<dbReference type="Gene3D" id="1.20.120.1240">
    <property type="entry name" value="Dynamin, middle domain"/>
    <property type="match status" value="1"/>
</dbReference>
<organism evidence="5 6">
    <name type="scientific">Parascedosporium putredinis</name>
    <dbReference type="NCBI Taxonomy" id="1442378"/>
    <lineage>
        <taxon>Eukaryota</taxon>
        <taxon>Fungi</taxon>
        <taxon>Dikarya</taxon>
        <taxon>Ascomycota</taxon>
        <taxon>Pezizomycotina</taxon>
        <taxon>Sordariomycetes</taxon>
        <taxon>Hypocreomycetidae</taxon>
        <taxon>Microascales</taxon>
        <taxon>Microascaceae</taxon>
        <taxon>Parascedosporium</taxon>
    </lineage>
</organism>
<dbReference type="Gene3D" id="3.40.50.300">
    <property type="entry name" value="P-loop containing nucleotide triphosphate hydrolases"/>
    <property type="match status" value="1"/>
</dbReference>
<evidence type="ECO:0000256" key="1">
    <source>
        <dbReference type="ARBA" id="ARBA00022741"/>
    </source>
</evidence>
<evidence type="ECO:0000256" key="3">
    <source>
        <dbReference type="SAM" id="MobiDB-lite"/>
    </source>
</evidence>
<dbReference type="SUPFAM" id="SSF52540">
    <property type="entry name" value="P-loop containing nucleoside triphosphate hydrolases"/>
    <property type="match status" value="1"/>
</dbReference>
<dbReference type="Pfam" id="PF00350">
    <property type="entry name" value="Dynamin_N"/>
    <property type="match status" value="1"/>
</dbReference>
<dbReference type="OrthoDB" id="415706at2759"/>
<reference evidence="5" key="1">
    <citation type="submission" date="2022-11" db="EMBL/GenBank/DDBJ databases">
        <authorList>
            <person name="Scott C."/>
            <person name="Bruce N."/>
        </authorList>
    </citation>
    <scope>NUCLEOTIDE SEQUENCE</scope>
</reference>
<dbReference type="Proteomes" id="UP000838763">
    <property type="component" value="Unassembled WGS sequence"/>
</dbReference>
<evidence type="ECO:0000313" key="6">
    <source>
        <dbReference type="Proteomes" id="UP000838763"/>
    </source>
</evidence>
<dbReference type="GO" id="GO:0016559">
    <property type="term" value="P:peroxisome fission"/>
    <property type="evidence" value="ECO:0007669"/>
    <property type="project" value="TreeGrafter"/>
</dbReference>
<keyword evidence="1" id="KW-0547">Nucleotide-binding</keyword>
<dbReference type="InterPro" id="IPR000375">
    <property type="entry name" value="Dynamin_stalk"/>
</dbReference>
<feature type="domain" description="Dynamin GTPase" evidence="4">
    <location>
        <begin position="8"/>
        <end position="208"/>
    </location>
</feature>
<name>A0A9P1H2Z2_9PEZI</name>
<dbReference type="PANTHER" id="PTHR11566">
    <property type="entry name" value="DYNAMIN"/>
    <property type="match status" value="1"/>
</dbReference>
<protein>
    <recommendedName>
        <fullName evidence="4">Dynamin GTPase domain-containing protein</fullName>
    </recommendedName>
</protein>
<dbReference type="InterPro" id="IPR045063">
    <property type="entry name" value="Dynamin_N"/>
</dbReference>
<proteinExistence type="predicted"/>
<dbReference type="InterPro" id="IPR022812">
    <property type="entry name" value="Dynamin"/>
</dbReference>
<evidence type="ECO:0000313" key="5">
    <source>
        <dbReference type="EMBL" id="CAI4214453.1"/>
    </source>
</evidence>
<dbReference type="CDD" id="cd08771">
    <property type="entry name" value="DLP_1"/>
    <property type="match status" value="1"/>
</dbReference>
<dbReference type="Pfam" id="PF01031">
    <property type="entry name" value="Dynamin_M"/>
    <property type="match status" value="1"/>
</dbReference>
<comment type="caution">
    <text evidence="5">The sequence shown here is derived from an EMBL/GenBank/DDBJ whole genome shotgun (WGS) entry which is preliminary data.</text>
</comment>
<feature type="region of interest" description="Disordered" evidence="3">
    <location>
        <begin position="594"/>
        <end position="621"/>
    </location>
</feature>
<sequence length="621" mass="70181">MTTASIQTRDHREFLDVIDRLRSKGVSRYVDLPRSFEIRERLSKFRVETDAENLDLGTVVEKAREEMGLSGGKNFSTDILRVELSGPDQPHLTLVDLPGLFRAGNKEQSAADGAIVRKMARDYMARPRSIILAVVSAKSDFALQEVTDLTRNLDPEGTRTLGVITKPDTLDAGSESEVAYVTLAQNKDVVFRLGWHVLKNRNYDMRDATSAERDASETEFSARADQIMLQLPPLVQDVRSEISDCQERLARLGTARNTFAEQRRYLLRVSREVSTLIRAAVDGFYKDSFFGSSQHQTGYPNRLRAVVQNLLIDFEKDIQDHGRMRIIIEDPSDVSDLDARHIPRTKYIEEVREVIRQSKGCELPGTFNPLIISELFKEQCQPWAALAIKAKDSVVNVVSQTIQAIVYHVTLNETAAKISRWVDGMLGTHKDNLDSMVTSLLDPHINGHPITYTKDLVENVRDIQKKRHQKALQRNIDASIRRARNSFERDSSALNAWVLNLMEEQLDLTLEQHGSDSAADYMESYYKMTALIGVYEQMVFVKTISLSGAGLWIQSRVRLLPFRSQPHPAIFACGMRHCGIRCLRWAPTPYSNQHMSQVPGLPEPAPPSSLQVFTGRERASD</sequence>
<dbReference type="GO" id="GO:0006897">
    <property type="term" value="P:endocytosis"/>
    <property type="evidence" value="ECO:0007669"/>
    <property type="project" value="TreeGrafter"/>
</dbReference>
<dbReference type="SMART" id="SM00053">
    <property type="entry name" value="DYNc"/>
    <property type="match status" value="1"/>
</dbReference>
<dbReference type="GO" id="GO:0005525">
    <property type="term" value="F:GTP binding"/>
    <property type="evidence" value="ECO:0007669"/>
    <property type="project" value="InterPro"/>
</dbReference>
<evidence type="ECO:0000256" key="2">
    <source>
        <dbReference type="ARBA" id="ARBA00023134"/>
    </source>
</evidence>
<dbReference type="InterPro" id="IPR001401">
    <property type="entry name" value="Dynamin_GTPase"/>
</dbReference>
<dbReference type="GO" id="GO:0005874">
    <property type="term" value="C:microtubule"/>
    <property type="evidence" value="ECO:0007669"/>
    <property type="project" value="TreeGrafter"/>
</dbReference>
<dbReference type="InterPro" id="IPR027417">
    <property type="entry name" value="P-loop_NTPase"/>
</dbReference>
<dbReference type="GO" id="GO:0016020">
    <property type="term" value="C:membrane"/>
    <property type="evidence" value="ECO:0007669"/>
    <property type="project" value="TreeGrafter"/>
</dbReference>
<dbReference type="AlphaFoldDB" id="A0A9P1H2Z2"/>
<dbReference type="PANTHER" id="PTHR11566:SF21">
    <property type="entry name" value="DYNAMIN RELATED PROTEIN 1, ISOFORM A"/>
    <property type="match status" value="1"/>
</dbReference>
<keyword evidence="2" id="KW-0342">GTP-binding</keyword>
<accession>A0A9P1H2Z2</accession>
<gene>
    <name evidence="5" type="ORF">PPNO1_LOCUS4186</name>
</gene>
<dbReference type="EMBL" id="CALLCH030000011">
    <property type="protein sequence ID" value="CAI4214453.1"/>
    <property type="molecule type" value="Genomic_DNA"/>
</dbReference>
<dbReference type="GO" id="GO:0048312">
    <property type="term" value="P:intracellular distribution of mitochondria"/>
    <property type="evidence" value="ECO:0007669"/>
    <property type="project" value="TreeGrafter"/>
</dbReference>
<dbReference type="PRINTS" id="PR00195">
    <property type="entry name" value="DYNAMIN"/>
</dbReference>
<keyword evidence="6" id="KW-1185">Reference proteome</keyword>
<dbReference type="GO" id="GO:0000266">
    <property type="term" value="P:mitochondrial fission"/>
    <property type="evidence" value="ECO:0007669"/>
    <property type="project" value="TreeGrafter"/>
</dbReference>
<dbReference type="GO" id="GO:0008017">
    <property type="term" value="F:microtubule binding"/>
    <property type="evidence" value="ECO:0007669"/>
    <property type="project" value="TreeGrafter"/>
</dbReference>
<dbReference type="GO" id="GO:0003924">
    <property type="term" value="F:GTPase activity"/>
    <property type="evidence" value="ECO:0007669"/>
    <property type="project" value="InterPro"/>
</dbReference>
<evidence type="ECO:0000259" key="4">
    <source>
        <dbReference type="SMART" id="SM00053"/>
    </source>
</evidence>